<dbReference type="InterPro" id="IPR043519">
    <property type="entry name" value="NT_sf"/>
</dbReference>
<reference evidence="10" key="1">
    <citation type="journal article" date="2019" name="Int. J. Syst. Evol. Microbiol.">
        <title>The Global Catalogue of Microorganisms (GCM) 10K type strain sequencing project: providing services to taxonomists for standard genome sequencing and annotation.</title>
        <authorList>
            <consortium name="The Broad Institute Genomics Platform"/>
            <consortium name="The Broad Institute Genome Sequencing Center for Infectious Disease"/>
            <person name="Wu L."/>
            <person name="Ma J."/>
        </authorList>
    </citation>
    <scope>NUCLEOTIDE SEQUENCE [LARGE SCALE GENOMIC DNA]</scope>
    <source>
        <strain evidence="10">JCM 17927</strain>
    </source>
</reference>
<dbReference type="InterPro" id="IPR052038">
    <property type="entry name" value="Type-VII_TA_antitoxin"/>
</dbReference>
<dbReference type="EMBL" id="BAABHD010000005">
    <property type="protein sequence ID" value="GAA4449091.1"/>
    <property type="molecule type" value="Genomic_DNA"/>
</dbReference>
<evidence type="ECO:0000256" key="7">
    <source>
        <dbReference type="ARBA" id="ARBA00022842"/>
    </source>
</evidence>
<keyword evidence="3" id="KW-0548">Nucleotidyltransferase</keyword>
<name>A0ABP8MH64_9BACT</name>
<proteinExistence type="predicted"/>
<keyword evidence="5" id="KW-0547">Nucleotide-binding</keyword>
<keyword evidence="6" id="KW-0067">ATP-binding</keyword>
<dbReference type="CDD" id="cd05403">
    <property type="entry name" value="NT_KNTase_like"/>
    <property type="match status" value="1"/>
</dbReference>
<dbReference type="Proteomes" id="UP001501175">
    <property type="component" value="Unassembled WGS sequence"/>
</dbReference>
<evidence type="ECO:0000256" key="3">
    <source>
        <dbReference type="ARBA" id="ARBA00022695"/>
    </source>
</evidence>
<evidence type="ECO:0000256" key="2">
    <source>
        <dbReference type="ARBA" id="ARBA00022679"/>
    </source>
</evidence>
<keyword evidence="2" id="KW-0808">Transferase</keyword>
<keyword evidence="7" id="KW-0460">Magnesium</keyword>
<dbReference type="PANTHER" id="PTHR33571:SF14">
    <property type="entry name" value="PROTEIN ADENYLYLTRANSFERASE MJ0435-RELATED"/>
    <property type="match status" value="1"/>
</dbReference>
<evidence type="ECO:0000256" key="6">
    <source>
        <dbReference type="ARBA" id="ARBA00022840"/>
    </source>
</evidence>
<keyword evidence="4" id="KW-0479">Metal-binding</keyword>
<protein>
    <submittedName>
        <fullName evidence="9">Nucleotidyltransferase family protein</fullName>
    </submittedName>
</protein>
<accession>A0ABP8MH64</accession>
<comment type="cofactor">
    <cofactor evidence="1">
        <name>Mg(2+)</name>
        <dbReference type="ChEBI" id="CHEBI:18420"/>
    </cofactor>
</comment>
<evidence type="ECO:0000313" key="10">
    <source>
        <dbReference type="Proteomes" id="UP001501175"/>
    </source>
</evidence>
<dbReference type="SUPFAM" id="SSF81301">
    <property type="entry name" value="Nucleotidyltransferase"/>
    <property type="match status" value="1"/>
</dbReference>
<dbReference type="PANTHER" id="PTHR33571">
    <property type="entry name" value="SSL8005 PROTEIN"/>
    <property type="match status" value="1"/>
</dbReference>
<evidence type="ECO:0000256" key="5">
    <source>
        <dbReference type="ARBA" id="ARBA00022741"/>
    </source>
</evidence>
<feature type="domain" description="Polymerase beta nucleotidyltransferase" evidence="8">
    <location>
        <begin position="16"/>
        <end position="94"/>
    </location>
</feature>
<keyword evidence="10" id="KW-1185">Reference proteome</keyword>
<sequence>MSKEDLLKTLHTQLPLLKSKYGIDRLGVFGSYARNEQSEESDLDLFYEMQEGTLLGLFQVMDLEEYLKGILKIKRIDLVNARWINPLIAYEMRKDLIYVQ</sequence>
<gene>
    <name evidence="9" type="ORF">GCM10023189_08010</name>
</gene>
<organism evidence="9 10">
    <name type="scientific">Nibrella saemangeumensis</name>
    <dbReference type="NCBI Taxonomy" id="1084526"/>
    <lineage>
        <taxon>Bacteria</taxon>
        <taxon>Pseudomonadati</taxon>
        <taxon>Bacteroidota</taxon>
        <taxon>Cytophagia</taxon>
        <taxon>Cytophagales</taxon>
        <taxon>Spirosomataceae</taxon>
        <taxon>Nibrella</taxon>
    </lineage>
</organism>
<dbReference type="InterPro" id="IPR041633">
    <property type="entry name" value="Polbeta"/>
</dbReference>
<dbReference type="Gene3D" id="3.30.460.10">
    <property type="entry name" value="Beta Polymerase, domain 2"/>
    <property type="match status" value="1"/>
</dbReference>
<evidence type="ECO:0000256" key="1">
    <source>
        <dbReference type="ARBA" id="ARBA00001946"/>
    </source>
</evidence>
<dbReference type="Pfam" id="PF18765">
    <property type="entry name" value="Polbeta"/>
    <property type="match status" value="1"/>
</dbReference>
<evidence type="ECO:0000256" key="4">
    <source>
        <dbReference type="ARBA" id="ARBA00022723"/>
    </source>
</evidence>
<comment type="caution">
    <text evidence="9">The sequence shown here is derived from an EMBL/GenBank/DDBJ whole genome shotgun (WGS) entry which is preliminary data.</text>
</comment>
<evidence type="ECO:0000259" key="8">
    <source>
        <dbReference type="Pfam" id="PF18765"/>
    </source>
</evidence>
<evidence type="ECO:0000313" key="9">
    <source>
        <dbReference type="EMBL" id="GAA4449091.1"/>
    </source>
</evidence>
<dbReference type="RefSeq" id="WP_345240804.1">
    <property type="nucleotide sequence ID" value="NZ_BAABHD010000005.1"/>
</dbReference>